<reference evidence="6 9" key="2">
    <citation type="submission" date="2023-08" db="EMBL/GenBank/DDBJ databases">
        <title>Genomic surveillance of Staphylococcus haemolyticus neonatal outbreak in southern France.</title>
        <authorList>
            <person name="Magnan C."/>
            <person name="Morsli M."/>
            <person name="Thiery B."/>
            <person name="Salipante F."/>
            <person name="Attar J."/>
            <person name="Massimo D.M."/>
            <person name="Ory J."/>
            <person name="Pantel A."/>
            <person name="Lavigne J.-P."/>
        </authorList>
    </citation>
    <scope>NUCLEOTIDE SEQUENCE [LARGE SCALE GENOMIC DNA]</scope>
    <source>
        <strain evidence="6 9">NSH026</strain>
    </source>
</reference>
<dbReference type="GeneID" id="93779779"/>
<keyword evidence="3" id="KW-0732">Signal</keyword>
<sequence>MNKVVKTIASTTLAFGTLLGVSSAVLPVQDTAHAATQTKGYYYSYNGYVDKDAKFLTDKNFINAIKHDNIKFNGIKLAKTNSTTVKEKYNQKFTGVTSNGKKANKLQFIVKGDLTYSQLKKAYGKDLKKVKGNNNVKGSGIYVYKPNKDGLATSFVLNNNKVVEVDISYVGFTTSK</sequence>
<protein>
    <recommendedName>
        <fullName evidence="5">Immunodominant staphylococcal antigen B</fullName>
    </recommendedName>
</protein>
<comment type="similarity">
    <text evidence="4">Belongs to the IsaB family.</text>
</comment>
<keyword evidence="9" id="KW-1185">Reference proteome</keyword>
<evidence type="ECO:0000313" key="8">
    <source>
        <dbReference type="Proteomes" id="UP000238153"/>
    </source>
</evidence>
<organism evidence="7 8">
    <name type="scientific">Staphylococcus haemolyticus</name>
    <dbReference type="NCBI Taxonomy" id="1283"/>
    <lineage>
        <taxon>Bacteria</taxon>
        <taxon>Bacillati</taxon>
        <taxon>Bacillota</taxon>
        <taxon>Bacilli</taxon>
        <taxon>Bacillales</taxon>
        <taxon>Staphylococcaceae</taxon>
        <taxon>Staphylococcus</taxon>
    </lineage>
</organism>
<gene>
    <name evidence="7" type="ORF">CV019_08250</name>
    <name evidence="6" type="ORF">RO950_01610</name>
</gene>
<dbReference type="AlphaFoldDB" id="A0A2A1K9Y0"/>
<evidence type="ECO:0000313" key="6">
    <source>
        <dbReference type="EMBL" id="MDT4285720.1"/>
    </source>
</evidence>
<dbReference type="NCBIfam" id="NF047686">
    <property type="entry name" value="IsaB_fam"/>
    <property type="match status" value="1"/>
</dbReference>
<evidence type="ECO:0000256" key="1">
    <source>
        <dbReference type="ARBA" id="ARBA00004613"/>
    </source>
</evidence>
<comment type="subcellular location">
    <subcellularLocation>
        <location evidence="1">Secreted</location>
    </subcellularLocation>
</comment>
<evidence type="ECO:0000313" key="7">
    <source>
        <dbReference type="EMBL" id="PPJ74040.1"/>
    </source>
</evidence>
<dbReference type="EMBL" id="PGWX01000333">
    <property type="protein sequence ID" value="PPJ74040.1"/>
    <property type="molecule type" value="Genomic_DNA"/>
</dbReference>
<evidence type="ECO:0000256" key="2">
    <source>
        <dbReference type="ARBA" id="ARBA00022525"/>
    </source>
</evidence>
<evidence type="ECO:0000256" key="3">
    <source>
        <dbReference type="ARBA" id="ARBA00022729"/>
    </source>
</evidence>
<proteinExistence type="inferred from homology"/>
<name>A0A2A1K9Y0_STAHA</name>
<dbReference type="KEGG" id="shh:ShL2_00276"/>
<reference evidence="7 8" key="1">
    <citation type="submission" date="2017-11" db="EMBL/GenBank/DDBJ databases">
        <authorList>
            <person name="Founou R.C."/>
            <person name="Founou L."/>
            <person name="Allam M."/>
            <person name="Ismail A."/>
            <person name="Essack S.Y."/>
        </authorList>
    </citation>
    <scope>NUCLEOTIDE SEQUENCE [LARGE SCALE GENOMIC DNA]</scope>
    <source>
        <strain evidence="7 8">G811N2B1</strain>
    </source>
</reference>
<accession>A0A2A1K9Y0</accession>
<evidence type="ECO:0000256" key="4">
    <source>
        <dbReference type="ARBA" id="ARBA00093777"/>
    </source>
</evidence>
<dbReference type="STRING" id="1283.ShL2_00276"/>
<dbReference type="RefSeq" id="WP_011274688.1">
    <property type="nucleotide sequence ID" value="NZ_BKAY01000006.1"/>
</dbReference>
<dbReference type="Proteomes" id="UP000238153">
    <property type="component" value="Unassembled WGS sequence"/>
</dbReference>
<evidence type="ECO:0000313" key="9">
    <source>
        <dbReference type="Proteomes" id="UP001269271"/>
    </source>
</evidence>
<comment type="caution">
    <text evidence="7">The sequence shown here is derived from an EMBL/GenBank/DDBJ whole genome shotgun (WGS) entry which is preliminary data.</text>
</comment>
<keyword evidence="2" id="KW-0964">Secreted</keyword>
<dbReference type="EMBL" id="JAVSOO010000003">
    <property type="protein sequence ID" value="MDT4285720.1"/>
    <property type="molecule type" value="Genomic_DNA"/>
</dbReference>
<dbReference type="InterPro" id="IPR058086">
    <property type="entry name" value="IsaB"/>
</dbReference>
<evidence type="ECO:0000256" key="5">
    <source>
        <dbReference type="ARBA" id="ARBA00093792"/>
    </source>
</evidence>
<dbReference type="Proteomes" id="UP001269271">
    <property type="component" value="Unassembled WGS sequence"/>
</dbReference>